<dbReference type="VEuPathDB" id="FungiDB:AMAG_01042"/>
<feature type="region of interest" description="Disordered" evidence="3">
    <location>
        <begin position="332"/>
        <end position="363"/>
    </location>
</feature>
<keyword evidence="5" id="KW-1185">Reference proteome</keyword>
<dbReference type="EMBL" id="GG745328">
    <property type="protein sequence ID" value="KNE55110.1"/>
    <property type="molecule type" value="Genomic_DNA"/>
</dbReference>
<feature type="compositionally biased region" description="Basic and acidic residues" evidence="3">
    <location>
        <begin position="260"/>
        <end position="276"/>
    </location>
</feature>
<dbReference type="Gene3D" id="2.40.160.120">
    <property type="match status" value="1"/>
</dbReference>
<feature type="region of interest" description="Disordered" evidence="3">
    <location>
        <begin position="256"/>
        <end position="276"/>
    </location>
</feature>
<dbReference type="eggNOG" id="KOG2210">
    <property type="taxonomic scope" value="Eukaryota"/>
</dbReference>
<comment type="similarity">
    <text evidence="1 2">Belongs to the OSBP family.</text>
</comment>
<evidence type="ECO:0000313" key="5">
    <source>
        <dbReference type="Proteomes" id="UP000054350"/>
    </source>
</evidence>
<dbReference type="STRING" id="578462.A0A0L0RY80"/>
<dbReference type="InterPro" id="IPR018494">
    <property type="entry name" value="Oxysterol-bd_CS"/>
</dbReference>
<proteinExistence type="inferred from homology"/>
<evidence type="ECO:0000256" key="2">
    <source>
        <dbReference type="RuleBase" id="RU003844"/>
    </source>
</evidence>
<dbReference type="Gene3D" id="6.10.140.1150">
    <property type="match status" value="1"/>
</dbReference>
<dbReference type="Pfam" id="PF01237">
    <property type="entry name" value="Oxysterol_BP"/>
    <property type="match status" value="1"/>
</dbReference>
<accession>A0A0L0RY80</accession>
<dbReference type="OrthoDB" id="48057at2759"/>
<dbReference type="InterPro" id="IPR000648">
    <property type="entry name" value="Oxysterol-bd"/>
</dbReference>
<dbReference type="PANTHER" id="PTHR10972">
    <property type="entry name" value="OXYSTEROL-BINDING PROTEIN-RELATED"/>
    <property type="match status" value="1"/>
</dbReference>
<dbReference type="GO" id="GO:0005829">
    <property type="term" value="C:cytosol"/>
    <property type="evidence" value="ECO:0007669"/>
    <property type="project" value="TreeGrafter"/>
</dbReference>
<reference evidence="5" key="2">
    <citation type="submission" date="2009-11" db="EMBL/GenBank/DDBJ databases">
        <title>The Genome Sequence of Allomyces macrogynus strain ATCC 38327.</title>
        <authorList>
            <consortium name="The Broad Institute Genome Sequencing Platform"/>
            <person name="Russ C."/>
            <person name="Cuomo C."/>
            <person name="Shea T."/>
            <person name="Young S.K."/>
            <person name="Zeng Q."/>
            <person name="Koehrsen M."/>
            <person name="Haas B."/>
            <person name="Borodovsky M."/>
            <person name="Guigo R."/>
            <person name="Alvarado L."/>
            <person name="Berlin A."/>
            <person name="Borenstein D."/>
            <person name="Chen Z."/>
            <person name="Engels R."/>
            <person name="Freedman E."/>
            <person name="Gellesch M."/>
            <person name="Goldberg J."/>
            <person name="Griggs A."/>
            <person name="Gujja S."/>
            <person name="Heiman D."/>
            <person name="Hepburn T."/>
            <person name="Howarth C."/>
            <person name="Jen D."/>
            <person name="Larson L."/>
            <person name="Lewis B."/>
            <person name="Mehta T."/>
            <person name="Park D."/>
            <person name="Pearson M."/>
            <person name="Roberts A."/>
            <person name="Saif S."/>
            <person name="Shenoy N."/>
            <person name="Sisk P."/>
            <person name="Stolte C."/>
            <person name="Sykes S."/>
            <person name="Walk T."/>
            <person name="White J."/>
            <person name="Yandava C."/>
            <person name="Burger G."/>
            <person name="Gray M.W."/>
            <person name="Holland P.W.H."/>
            <person name="King N."/>
            <person name="Lang F.B.F."/>
            <person name="Roger A.J."/>
            <person name="Ruiz-Trillo I."/>
            <person name="Lander E."/>
            <person name="Nusbaum C."/>
        </authorList>
    </citation>
    <scope>NUCLEOTIDE SEQUENCE [LARGE SCALE GENOMIC DNA]</scope>
    <source>
        <strain evidence="5">ATCC 38327</strain>
    </source>
</reference>
<organism evidence="4 5">
    <name type="scientific">Allomyces macrogynus (strain ATCC 38327)</name>
    <name type="common">Allomyces javanicus var. macrogynus</name>
    <dbReference type="NCBI Taxonomy" id="578462"/>
    <lineage>
        <taxon>Eukaryota</taxon>
        <taxon>Fungi</taxon>
        <taxon>Fungi incertae sedis</taxon>
        <taxon>Blastocladiomycota</taxon>
        <taxon>Blastocladiomycetes</taxon>
        <taxon>Blastocladiales</taxon>
        <taxon>Blastocladiaceae</taxon>
        <taxon>Allomyces</taxon>
    </lineage>
</organism>
<evidence type="ECO:0000256" key="1">
    <source>
        <dbReference type="ARBA" id="ARBA00008842"/>
    </source>
</evidence>
<dbReference type="SUPFAM" id="SSF144000">
    <property type="entry name" value="Oxysterol-binding protein-like"/>
    <property type="match status" value="1"/>
</dbReference>
<feature type="compositionally biased region" description="Acidic residues" evidence="3">
    <location>
        <begin position="333"/>
        <end position="363"/>
    </location>
</feature>
<dbReference type="AlphaFoldDB" id="A0A0L0RY80"/>
<dbReference type="InterPro" id="IPR037239">
    <property type="entry name" value="OSBP_sf"/>
</dbReference>
<evidence type="ECO:0000313" key="4">
    <source>
        <dbReference type="EMBL" id="KNE55110.1"/>
    </source>
</evidence>
<dbReference type="Proteomes" id="UP000054350">
    <property type="component" value="Unassembled WGS sequence"/>
</dbReference>
<dbReference type="GO" id="GO:0016020">
    <property type="term" value="C:membrane"/>
    <property type="evidence" value="ECO:0007669"/>
    <property type="project" value="TreeGrafter"/>
</dbReference>
<sequence>MLLITGLKRALRKAKKPLNPILGEVFYSHFTPAFGDADAVDEGESVPMAASVSGADGLPTVYLVGEQISHHPPISAFHATCPDRGIDITIVYDVKAKYNGLSFALENKSLGTVRIADHNETYTLTYPSANIVGIVTMNMRLMWTGTCTIECAETNLKGTLNFKEQRWFGRDTYDVTGTVTALNNPKKVHATLSGAWNDTIHVQRAGVDAKPTPMFSVRDRSVYAPSVVPGDRAPPHASRRVWADVVAAMRAGDASGAAKAKHDVEHRQRAKEKERVAGTRAPFQAVYFVGDPLVPDSVRFTAGGVRLPGVGEDCRGHPAAVAAARGIGVVSAAEDEEESGPEVVAGDDDEDSESGESFEDANE</sequence>
<protein>
    <recommendedName>
        <fullName evidence="6">Oxysterol-binding protein</fullName>
    </recommendedName>
</protein>
<evidence type="ECO:0000256" key="3">
    <source>
        <dbReference type="SAM" id="MobiDB-lite"/>
    </source>
</evidence>
<dbReference type="PANTHER" id="PTHR10972:SF102">
    <property type="entry name" value="OXYSTEROL-BINDING PROTEIN"/>
    <property type="match status" value="1"/>
</dbReference>
<evidence type="ECO:0008006" key="6">
    <source>
        <dbReference type="Google" id="ProtNLM"/>
    </source>
</evidence>
<dbReference type="GO" id="GO:0032934">
    <property type="term" value="F:sterol binding"/>
    <property type="evidence" value="ECO:0007669"/>
    <property type="project" value="TreeGrafter"/>
</dbReference>
<reference evidence="4 5" key="1">
    <citation type="submission" date="2009-11" db="EMBL/GenBank/DDBJ databases">
        <title>Annotation of Allomyces macrogynus ATCC 38327.</title>
        <authorList>
            <consortium name="The Broad Institute Genome Sequencing Platform"/>
            <person name="Russ C."/>
            <person name="Cuomo C."/>
            <person name="Burger G."/>
            <person name="Gray M.W."/>
            <person name="Holland P.W.H."/>
            <person name="King N."/>
            <person name="Lang F.B.F."/>
            <person name="Roger A.J."/>
            <person name="Ruiz-Trillo I."/>
            <person name="Young S.K."/>
            <person name="Zeng Q."/>
            <person name="Gargeya S."/>
            <person name="Fitzgerald M."/>
            <person name="Haas B."/>
            <person name="Abouelleil A."/>
            <person name="Alvarado L."/>
            <person name="Arachchi H.M."/>
            <person name="Berlin A."/>
            <person name="Chapman S.B."/>
            <person name="Gearin G."/>
            <person name="Goldberg J."/>
            <person name="Griggs A."/>
            <person name="Gujja S."/>
            <person name="Hansen M."/>
            <person name="Heiman D."/>
            <person name="Howarth C."/>
            <person name="Larimer J."/>
            <person name="Lui A."/>
            <person name="MacDonald P.J.P."/>
            <person name="McCowen C."/>
            <person name="Montmayeur A."/>
            <person name="Murphy C."/>
            <person name="Neiman D."/>
            <person name="Pearson M."/>
            <person name="Priest M."/>
            <person name="Roberts A."/>
            <person name="Saif S."/>
            <person name="Shea T."/>
            <person name="Sisk P."/>
            <person name="Stolte C."/>
            <person name="Sykes S."/>
            <person name="Wortman J."/>
            <person name="Nusbaum C."/>
            <person name="Birren B."/>
        </authorList>
    </citation>
    <scope>NUCLEOTIDE SEQUENCE [LARGE SCALE GENOMIC DNA]</scope>
    <source>
        <strain evidence="4 5">ATCC 38327</strain>
    </source>
</reference>
<gene>
    <name evidence="4" type="ORF">AMAG_01042</name>
</gene>
<name>A0A0L0RY80_ALLM3</name>
<dbReference type="PROSITE" id="PS01013">
    <property type="entry name" value="OSBP"/>
    <property type="match status" value="1"/>
</dbReference>